<dbReference type="InterPro" id="IPR008533">
    <property type="entry name" value="DUF815"/>
</dbReference>
<feature type="domain" description="AAA+ ATPase" evidence="1">
    <location>
        <begin position="81"/>
        <end position="214"/>
    </location>
</feature>
<dbReference type="Gene3D" id="3.40.50.300">
    <property type="entry name" value="P-loop containing nucleotide triphosphate hydrolases"/>
    <property type="match status" value="1"/>
</dbReference>
<reference evidence="2" key="1">
    <citation type="submission" date="2015-04" db="EMBL/GenBank/DDBJ databases">
        <authorList>
            <person name="Syromyatnikov M.Y."/>
            <person name="Popov V.N."/>
        </authorList>
    </citation>
    <scope>NUCLEOTIDE SEQUENCE</scope>
    <source>
        <strain evidence="2">MO-1</strain>
    </source>
</reference>
<name>A0A1S7LHZ9_MAGMO</name>
<dbReference type="PANTHER" id="PTHR42935:SF1">
    <property type="entry name" value="SLR0930 PROTEIN"/>
    <property type="match status" value="1"/>
</dbReference>
<dbReference type="InterPro" id="IPR027417">
    <property type="entry name" value="P-loop_NTPase"/>
</dbReference>
<dbReference type="SMART" id="SM00382">
    <property type="entry name" value="AAA"/>
    <property type="match status" value="1"/>
</dbReference>
<accession>A0A1S7LHZ9</accession>
<dbReference type="Pfam" id="PF05673">
    <property type="entry name" value="DUF815"/>
    <property type="match status" value="1"/>
</dbReference>
<dbReference type="EMBL" id="LO017727">
    <property type="protein sequence ID" value="CRH05436.1"/>
    <property type="molecule type" value="Genomic_DNA"/>
</dbReference>
<dbReference type="InterPro" id="IPR003593">
    <property type="entry name" value="AAA+_ATPase"/>
</dbReference>
<evidence type="ECO:0000313" key="2">
    <source>
        <dbReference type="EMBL" id="CRH05436.1"/>
    </source>
</evidence>
<gene>
    <name evidence="2" type="ORF">MAGMO_1243</name>
</gene>
<dbReference type="CDD" id="cd00009">
    <property type="entry name" value="AAA"/>
    <property type="match status" value="1"/>
</dbReference>
<proteinExistence type="predicted"/>
<dbReference type="PANTHER" id="PTHR42935">
    <property type="entry name" value="SLR0930 PROTEIN"/>
    <property type="match status" value="1"/>
</dbReference>
<evidence type="ECO:0000259" key="1">
    <source>
        <dbReference type="SMART" id="SM00382"/>
    </source>
</evidence>
<organism evidence="2">
    <name type="scientific">Magnetococcus massalia (strain MO-1)</name>
    <dbReference type="NCBI Taxonomy" id="451514"/>
    <lineage>
        <taxon>Bacteria</taxon>
        <taxon>Pseudomonadati</taxon>
        <taxon>Pseudomonadota</taxon>
        <taxon>Magnetococcia</taxon>
        <taxon>Magnetococcales</taxon>
        <taxon>Magnetococcaceae</taxon>
        <taxon>Magnetococcus</taxon>
    </lineage>
</organism>
<dbReference type="SUPFAM" id="SSF52540">
    <property type="entry name" value="P-loop containing nucleoside triphosphate hydrolases"/>
    <property type="match status" value="1"/>
</dbReference>
<dbReference type="AlphaFoldDB" id="A0A1S7LHZ9"/>
<protein>
    <recommendedName>
        <fullName evidence="1">AAA+ ATPase domain-containing protein</fullName>
    </recommendedName>
</protein>
<sequence length="279" mass="31595">MLRGLVQNLMRFLRRGEDAAPPTLATLSKLHAYRWQPDHHGGFSWHPVSHPDPIELPDLIGIETAKERLQANTARFVAGHPANHALLWGSRGTGKSSLVKALANHYADQKLRILEVAKEDLHQLPRLITQLVALPYRFIIFCDDLSFEEDEVSYKTLKTVLEGGLESRPDNLLIYATSNRRHLMADVNSWDRSHGKELRPEEGVEERISLSDRFGLWIGFHPFSQDEYLAVVSAYAETLQLPIAAQALRKEALNWARLRGARSGRVARQFITDLQGRLG</sequence>